<feature type="transmembrane region" description="Helical" evidence="6">
    <location>
        <begin position="129"/>
        <end position="148"/>
    </location>
</feature>
<dbReference type="GO" id="GO:0008360">
    <property type="term" value="P:regulation of cell shape"/>
    <property type="evidence" value="ECO:0007669"/>
    <property type="project" value="UniProtKB-KW"/>
</dbReference>
<dbReference type="NCBIfam" id="TIGR02210">
    <property type="entry name" value="rodA_shape"/>
    <property type="match status" value="1"/>
</dbReference>
<evidence type="ECO:0000256" key="1">
    <source>
        <dbReference type="ARBA" id="ARBA00004141"/>
    </source>
</evidence>
<keyword evidence="3" id="KW-0133">Cell shape</keyword>
<gene>
    <name evidence="7" type="ORF">COS38_03240</name>
</gene>
<evidence type="ECO:0000256" key="3">
    <source>
        <dbReference type="ARBA" id="ARBA00022960"/>
    </source>
</evidence>
<evidence type="ECO:0000313" key="8">
    <source>
        <dbReference type="Proteomes" id="UP000229966"/>
    </source>
</evidence>
<dbReference type="InterPro" id="IPR011923">
    <property type="entry name" value="RodA/MrdB"/>
</dbReference>
<dbReference type="GO" id="GO:0005886">
    <property type="term" value="C:plasma membrane"/>
    <property type="evidence" value="ECO:0007669"/>
    <property type="project" value="TreeGrafter"/>
</dbReference>
<organism evidence="7 8">
    <name type="scientific">Candidatus Berkelbacteria bacterium CG03_land_8_20_14_0_80_40_36</name>
    <dbReference type="NCBI Taxonomy" id="1974509"/>
    <lineage>
        <taxon>Bacteria</taxon>
        <taxon>Candidatus Berkelbacteria</taxon>
    </lineage>
</organism>
<feature type="transmembrane region" description="Helical" evidence="6">
    <location>
        <begin position="69"/>
        <end position="88"/>
    </location>
</feature>
<evidence type="ECO:0000256" key="4">
    <source>
        <dbReference type="ARBA" id="ARBA00022989"/>
    </source>
</evidence>
<proteinExistence type="predicted"/>
<keyword evidence="2 6" id="KW-0812">Transmembrane</keyword>
<dbReference type="GO" id="GO:0032153">
    <property type="term" value="C:cell division site"/>
    <property type="evidence" value="ECO:0007669"/>
    <property type="project" value="TreeGrafter"/>
</dbReference>
<keyword evidence="5 6" id="KW-0472">Membrane</keyword>
<feature type="transmembrane region" description="Helical" evidence="6">
    <location>
        <begin position="253"/>
        <end position="280"/>
    </location>
</feature>
<dbReference type="AlphaFoldDB" id="A0A2M7CHM6"/>
<dbReference type="PANTHER" id="PTHR30474">
    <property type="entry name" value="CELL CYCLE PROTEIN"/>
    <property type="match status" value="1"/>
</dbReference>
<evidence type="ECO:0000256" key="6">
    <source>
        <dbReference type="SAM" id="Phobius"/>
    </source>
</evidence>
<name>A0A2M7CHM6_9BACT</name>
<evidence type="ECO:0000313" key="7">
    <source>
        <dbReference type="EMBL" id="PIV25135.1"/>
    </source>
</evidence>
<feature type="transmembrane region" description="Helical" evidence="6">
    <location>
        <begin position="154"/>
        <end position="170"/>
    </location>
</feature>
<dbReference type="GO" id="GO:0051301">
    <property type="term" value="P:cell division"/>
    <property type="evidence" value="ECO:0007669"/>
    <property type="project" value="InterPro"/>
</dbReference>
<dbReference type="Pfam" id="PF01098">
    <property type="entry name" value="FTSW_RODA_SPOVE"/>
    <property type="match status" value="1"/>
</dbReference>
<evidence type="ECO:0000256" key="5">
    <source>
        <dbReference type="ARBA" id="ARBA00023136"/>
    </source>
</evidence>
<sequence>MKQTHPLWTINWLIIFVTLILLSFGSSILFGFAQNNGQSLGWNQIVFSAIGLTLMFTMTFVDYRSVRSAAWWLYLLSIILLALVIIWGDKSYGAQRWIDFSFIKFQPSELVKIFYLVLLARFLSERENFSLKHFIYLIFILSMPVAMIVAQPDIGTAMVYVAIFFILLIYSKIPTSYWLVLLLALAVAMPIAYTKLKPYQKERITSFLNIDASVSYNVNQSKIAIGSGGLFGRGIGQGTQSQLQFLPVAYSDFIFAGIAEATGFIGSIFLIITIVALILLCLKTALLADDKFGELFCLGMATLFSFQMFVNIGGNLGLLPVTGIPLPLVSFGGTGIISYLLGLGVVQSIYLRKKSLSFQ</sequence>
<feature type="transmembrane region" description="Helical" evidence="6">
    <location>
        <begin position="45"/>
        <end position="63"/>
    </location>
</feature>
<reference evidence="8" key="1">
    <citation type="submission" date="2017-09" db="EMBL/GenBank/DDBJ databases">
        <title>Depth-based differentiation of microbial function through sediment-hosted aquifers and enrichment of novel symbionts in the deep terrestrial subsurface.</title>
        <authorList>
            <person name="Probst A.J."/>
            <person name="Ladd B."/>
            <person name="Jarett J.K."/>
            <person name="Geller-Mcgrath D.E."/>
            <person name="Sieber C.M.K."/>
            <person name="Emerson J.B."/>
            <person name="Anantharaman K."/>
            <person name="Thomas B.C."/>
            <person name="Malmstrom R."/>
            <person name="Stieglmeier M."/>
            <person name="Klingl A."/>
            <person name="Woyke T."/>
            <person name="Ryan C.M."/>
            <person name="Banfield J.F."/>
        </authorList>
    </citation>
    <scope>NUCLEOTIDE SEQUENCE [LARGE SCALE GENOMIC DNA]</scope>
</reference>
<dbReference type="Proteomes" id="UP000229966">
    <property type="component" value="Unassembled WGS sequence"/>
</dbReference>
<feature type="transmembrane region" description="Helical" evidence="6">
    <location>
        <begin position="292"/>
        <end position="310"/>
    </location>
</feature>
<dbReference type="GO" id="GO:0015648">
    <property type="term" value="F:lipid-linked peptidoglycan transporter activity"/>
    <property type="evidence" value="ECO:0007669"/>
    <property type="project" value="TreeGrafter"/>
</dbReference>
<keyword evidence="4 6" id="KW-1133">Transmembrane helix</keyword>
<accession>A0A2M7CHM6</accession>
<feature type="transmembrane region" description="Helical" evidence="6">
    <location>
        <begin position="12"/>
        <end position="33"/>
    </location>
</feature>
<dbReference type="PANTHER" id="PTHR30474:SF1">
    <property type="entry name" value="PEPTIDOGLYCAN GLYCOSYLTRANSFERASE MRDB"/>
    <property type="match status" value="1"/>
</dbReference>
<protein>
    <submittedName>
        <fullName evidence="7">Rod shape-determining protein RodA</fullName>
    </submittedName>
</protein>
<evidence type="ECO:0000256" key="2">
    <source>
        <dbReference type="ARBA" id="ARBA00022692"/>
    </source>
</evidence>
<feature type="transmembrane region" description="Helical" evidence="6">
    <location>
        <begin position="177"/>
        <end position="193"/>
    </location>
</feature>
<dbReference type="InterPro" id="IPR001182">
    <property type="entry name" value="FtsW/RodA"/>
</dbReference>
<feature type="transmembrane region" description="Helical" evidence="6">
    <location>
        <begin position="330"/>
        <end position="351"/>
    </location>
</feature>
<dbReference type="EMBL" id="PEUM01000095">
    <property type="protein sequence ID" value="PIV25135.1"/>
    <property type="molecule type" value="Genomic_DNA"/>
</dbReference>
<comment type="subcellular location">
    <subcellularLocation>
        <location evidence="1">Membrane</location>
        <topology evidence="1">Multi-pass membrane protein</topology>
    </subcellularLocation>
</comment>
<comment type="caution">
    <text evidence="7">The sequence shown here is derived from an EMBL/GenBank/DDBJ whole genome shotgun (WGS) entry which is preliminary data.</text>
</comment>